<protein>
    <submittedName>
        <fullName evidence="1">Uncharacterized protein</fullName>
    </submittedName>
</protein>
<evidence type="ECO:0000313" key="1">
    <source>
        <dbReference type="EMBL" id="KAG5574965.1"/>
    </source>
</evidence>
<gene>
    <name evidence="1" type="ORF">H5410_055099</name>
</gene>
<dbReference type="EMBL" id="JACXVP010000011">
    <property type="protein sequence ID" value="KAG5574965.1"/>
    <property type="molecule type" value="Genomic_DNA"/>
</dbReference>
<dbReference type="AlphaFoldDB" id="A0A9J5WHQ3"/>
<proteinExistence type="predicted"/>
<keyword evidence="2" id="KW-1185">Reference proteome</keyword>
<sequence length="106" mass="11811">MDINFQYSGQRFSHLIASSKDIRKHYQKRMIKMERKTFGLLFLLIKLESDKWREECASHKAIGTAAHASLTTIVLSFAATKASLAETALAGAEDVSALSYANSRES</sequence>
<organism evidence="1 2">
    <name type="scientific">Solanum commersonii</name>
    <name type="common">Commerson's wild potato</name>
    <name type="synonym">Commerson's nightshade</name>
    <dbReference type="NCBI Taxonomy" id="4109"/>
    <lineage>
        <taxon>Eukaryota</taxon>
        <taxon>Viridiplantae</taxon>
        <taxon>Streptophyta</taxon>
        <taxon>Embryophyta</taxon>
        <taxon>Tracheophyta</taxon>
        <taxon>Spermatophyta</taxon>
        <taxon>Magnoliopsida</taxon>
        <taxon>eudicotyledons</taxon>
        <taxon>Gunneridae</taxon>
        <taxon>Pentapetalae</taxon>
        <taxon>asterids</taxon>
        <taxon>lamiids</taxon>
        <taxon>Solanales</taxon>
        <taxon>Solanaceae</taxon>
        <taxon>Solanoideae</taxon>
        <taxon>Solaneae</taxon>
        <taxon>Solanum</taxon>
    </lineage>
</organism>
<reference evidence="1 2" key="1">
    <citation type="submission" date="2020-09" db="EMBL/GenBank/DDBJ databases">
        <title>De no assembly of potato wild relative species, Solanum commersonii.</title>
        <authorList>
            <person name="Cho K."/>
        </authorList>
    </citation>
    <scope>NUCLEOTIDE SEQUENCE [LARGE SCALE GENOMIC DNA]</scope>
    <source>
        <strain evidence="1">LZ3.2</strain>
        <tissue evidence="1">Leaf</tissue>
    </source>
</reference>
<accession>A0A9J5WHQ3</accession>
<comment type="caution">
    <text evidence="1">The sequence shown here is derived from an EMBL/GenBank/DDBJ whole genome shotgun (WGS) entry which is preliminary data.</text>
</comment>
<name>A0A9J5WHQ3_SOLCO</name>
<evidence type="ECO:0000313" key="2">
    <source>
        <dbReference type="Proteomes" id="UP000824120"/>
    </source>
</evidence>
<dbReference type="Proteomes" id="UP000824120">
    <property type="component" value="Chromosome 11"/>
</dbReference>